<evidence type="ECO:0000259" key="10">
    <source>
        <dbReference type="Pfam" id="PF05572"/>
    </source>
</evidence>
<dbReference type="PANTHER" id="PTHR47466">
    <property type="match status" value="1"/>
</dbReference>
<evidence type="ECO:0000313" key="11">
    <source>
        <dbReference type="EMBL" id="RXR20353.1"/>
    </source>
</evidence>
<feature type="chain" id="PRO_5020208869" evidence="9">
    <location>
        <begin position="19"/>
        <end position="669"/>
    </location>
</feature>
<dbReference type="GO" id="GO:0005509">
    <property type="term" value="F:calcium ion binding"/>
    <property type="evidence" value="ECO:0007669"/>
    <property type="project" value="InterPro"/>
</dbReference>
<evidence type="ECO:0000256" key="4">
    <source>
        <dbReference type="ARBA" id="ARBA00022729"/>
    </source>
</evidence>
<dbReference type="EMBL" id="SBKO01000001">
    <property type="protein sequence ID" value="RXR20353.1"/>
    <property type="molecule type" value="Genomic_DNA"/>
</dbReference>
<dbReference type="SUPFAM" id="SSF103647">
    <property type="entry name" value="TSP type-3 repeat"/>
    <property type="match status" value="1"/>
</dbReference>
<proteinExistence type="inferred from homology"/>
<keyword evidence="5" id="KW-0378">Hydrolase</keyword>
<keyword evidence="7" id="KW-0482">Metalloprotease</keyword>
<comment type="caution">
    <text evidence="11">The sequence shown here is derived from an EMBL/GenBank/DDBJ whole genome shotgun (WGS) entry which is preliminary data.</text>
</comment>
<dbReference type="NCBIfam" id="NF033708">
    <property type="entry name" value="T9SS_Cterm_ChiA"/>
    <property type="match status" value="1"/>
</dbReference>
<evidence type="ECO:0000256" key="1">
    <source>
        <dbReference type="ARBA" id="ARBA00008721"/>
    </source>
</evidence>
<dbReference type="Pfam" id="PF05572">
    <property type="entry name" value="Peptidase_M43"/>
    <property type="match status" value="1"/>
</dbReference>
<dbReference type="InterPro" id="IPR024079">
    <property type="entry name" value="MetalloPept_cat_dom_sf"/>
</dbReference>
<accession>A0A4Q1K3I2</accession>
<keyword evidence="3" id="KW-0479">Metal-binding</keyword>
<feature type="domain" description="Peptidase M43 pregnancy-associated plasma-A" evidence="10">
    <location>
        <begin position="175"/>
        <end position="331"/>
    </location>
</feature>
<dbReference type="Gene3D" id="3.40.390.10">
    <property type="entry name" value="Collagenase (Catalytic Domain)"/>
    <property type="match status" value="1"/>
</dbReference>
<evidence type="ECO:0000256" key="3">
    <source>
        <dbReference type="ARBA" id="ARBA00022723"/>
    </source>
</evidence>
<reference evidence="12" key="1">
    <citation type="submission" date="2019-01" db="EMBL/GenBank/DDBJ databases">
        <title>Cytophagaceae bacterium strain CAR-16.</title>
        <authorList>
            <person name="Chen W.-M."/>
        </authorList>
    </citation>
    <scope>NUCLEOTIDE SEQUENCE [LARGE SCALE GENOMIC DNA]</scope>
    <source>
        <strain evidence="12">LLJ-11</strain>
    </source>
</reference>
<evidence type="ECO:0000256" key="9">
    <source>
        <dbReference type="SAM" id="SignalP"/>
    </source>
</evidence>
<dbReference type="OrthoDB" id="6278496at2"/>
<keyword evidence="4 9" id="KW-0732">Signal</keyword>
<comment type="similarity">
    <text evidence="1">Belongs to the peptidase M43B family.</text>
</comment>
<evidence type="ECO:0000256" key="2">
    <source>
        <dbReference type="ARBA" id="ARBA00022670"/>
    </source>
</evidence>
<evidence type="ECO:0000313" key="12">
    <source>
        <dbReference type="Proteomes" id="UP000290283"/>
    </source>
</evidence>
<dbReference type="RefSeq" id="WP_129432976.1">
    <property type="nucleotide sequence ID" value="NZ_SBKO01000001.1"/>
</dbReference>
<dbReference type="SUPFAM" id="SSF55486">
    <property type="entry name" value="Metalloproteases ('zincins'), catalytic domain"/>
    <property type="match status" value="1"/>
</dbReference>
<evidence type="ECO:0000256" key="7">
    <source>
        <dbReference type="ARBA" id="ARBA00023049"/>
    </source>
</evidence>
<dbReference type="Proteomes" id="UP000290283">
    <property type="component" value="Unassembled WGS sequence"/>
</dbReference>
<dbReference type="InterPro" id="IPR008754">
    <property type="entry name" value="Peptidase_M43"/>
</dbReference>
<evidence type="ECO:0000256" key="8">
    <source>
        <dbReference type="ARBA" id="ARBA00023157"/>
    </source>
</evidence>
<keyword evidence="6" id="KW-0862">Zinc</keyword>
<dbReference type="GO" id="GO:0006508">
    <property type="term" value="P:proteolysis"/>
    <property type="evidence" value="ECO:0007669"/>
    <property type="project" value="UniProtKB-KW"/>
</dbReference>
<sequence length="669" mass="74362">MKKFTFLTLTLFSFSIYAQVDHHCGQEKYQENLYNNHPELRPENNKAFKDLESFIKDFKPESVESQKNINSNLQIGYDYIIPVVVHVVHKGGIENLSDATIKRSIDLLNQFFSGVTENDRFNDPLFASIRGAYNGKKLHFELAKFDPNGNPTSGITRDLDVTNSNNGYGNALKSTYGWPRENYYNIYIVSRLSDTSTSSGFATFPSDVASTTNAYLDGQVMCFWAYGEHTNMWQNWYYNIAHETGHWLNLAHIWAYNGNNGAATNCFGSDDFVTDTPKTRGNSLSDMDNFPGFSHISCTGIVDNYNNVMDYTSSIYGMFTVGQKNRTEATLNSTVSSRNNLWSAANVLAKLYGCTTGVDSDGDGIPNTCDTCPNDIYNDSDGDGICDSADQCPGKPDVNLDANPASSDACDALLPIIDFNTNPILRYSADIEDKGVHSIDDGGATLHTSVNAWKAIDVNYNVTANTILEFDFMSTIDGERHAIGIDNDLVAGHTLSFKLFGNKAIPDSAANINTYNTYTDADKYTYKHYNIPIGTYFTGLAKYLFFSSENDTFTNPAWTASIYPGGGSFNDATSFFRNVKIYEPTVLSYPSFTSENLLKIISKNSEIKIISSSTISNVVIFDLLGRTLINKSNCHSKEVLFNNIKSNQVLLVKVILEDRSTTTRKIITE</sequence>
<gene>
    <name evidence="11" type="ORF">EQG63_00005</name>
</gene>
<dbReference type="GO" id="GO:0008237">
    <property type="term" value="F:metallopeptidase activity"/>
    <property type="evidence" value="ECO:0007669"/>
    <property type="project" value="UniProtKB-KW"/>
</dbReference>
<name>A0A4Q1K3I2_9FLAO</name>
<dbReference type="InterPro" id="IPR028974">
    <property type="entry name" value="TSP_type-3_rpt"/>
</dbReference>
<dbReference type="PANTHER" id="PTHR47466:SF1">
    <property type="entry name" value="METALLOPROTEASE MEP1 (AFU_ORTHOLOGUE AFUA_1G07730)-RELATED"/>
    <property type="match status" value="1"/>
</dbReference>
<evidence type="ECO:0000256" key="6">
    <source>
        <dbReference type="ARBA" id="ARBA00022833"/>
    </source>
</evidence>
<keyword evidence="8" id="KW-1015">Disulfide bond</keyword>
<feature type="signal peptide" evidence="9">
    <location>
        <begin position="1"/>
        <end position="18"/>
    </location>
</feature>
<keyword evidence="2" id="KW-0645">Protease</keyword>
<keyword evidence="12" id="KW-1185">Reference proteome</keyword>
<dbReference type="AlphaFoldDB" id="A0A4Q1K3I2"/>
<evidence type="ECO:0000256" key="5">
    <source>
        <dbReference type="ARBA" id="ARBA00022801"/>
    </source>
</evidence>
<organism evidence="11 12">
    <name type="scientific">Flavobacterium amnicola</name>
    <dbReference type="NCBI Taxonomy" id="2506422"/>
    <lineage>
        <taxon>Bacteria</taxon>
        <taxon>Pseudomonadati</taxon>
        <taxon>Bacteroidota</taxon>
        <taxon>Flavobacteriia</taxon>
        <taxon>Flavobacteriales</taxon>
        <taxon>Flavobacteriaceae</taxon>
        <taxon>Flavobacterium</taxon>
    </lineage>
</organism>
<protein>
    <submittedName>
        <fullName evidence="11">T9SS sorting signal type C domain-containing protein</fullName>
    </submittedName>
</protein>